<feature type="region of interest" description="Disordered" evidence="7">
    <location>
        <begin position="98"/>
        <end position="121"/>
    </location>
</feature>
<dbReference type="InterPro" id="IPR038716">
    <property type="entry name" value="P1/P2_N_sf"/>
</dbReference>
<proteinExistence type="inferred from homology"/>
<evidence type="ECO:0000256" key="3">
    <source>
        <dbReference type="ARBA" id="ARBA00022980"/>
    </source>
</evidence>
<evidence type="ECO:0000256" key="6">
    <source>
        <dbReference type="ARBA" id="ARBA00042918"/>
    </source>
</evidence>
<keyword evidence="9" id="KW-1185">Reference proteome</keyword>
<dbReference type="CDD" id="cd05831">
    <property type="entry name" value="Ribosomal_P1"/>
    <property type="match status" value="1"/>
</dbReference>
<sequence length="192" mass="20751">MGSKAELACVYSALILADDDVAITVRWIRIVLNGHEGEKIQTILKAASVDVEPYWPGLFAKALEGINVKDLITNVGSRAGGGTAPRGGNAPVSVAVTEAAPAEKKEEAKKKEESEESDDDMGFGRHIDVCGLIDVEIIITDERHGKAVQRPMGNLWLVGILMAAVYLSNSKDIHTGHFYFRTVLLYCGKGQE</sequence>
<dbReference type="AlphaFoldDB" id="A0A6L2Q1V6"/>
<dbReference type="EMBL" id="BLKM01012995">
    <property type="protein sequence ID" value="GFG38726.1"/>
    <property type="molecule type" value="Genomic_DNA"/>
</dbReference>
<dbReference type="FunFam" id="1.10.10.1410:FF:000001">
    <property type="entry name" value="60S acidic ribosomal protein P1"/>
    <property type="match status" value="1"/>
</dbReference>
<dbReference type="HAMAP" id="MF_01478">
    <property type="entry name" value="Ribosomal_L12_arch"/>
    <property type="match status" value="1"/>
</dbReference>
<dbReference type="GO" id="GO:0043021">
    <property type="term" value="F:ribonucleoprotein complex binding"/>
    <property type="evidence" value="ECO:0007669"/>
    <property type="project" value="TreeGrafter"/>
</dbReference>
<keyword evidence="4" id="KW-0687">Ribonucleoprotein</keyword>
<evidence type="ECO:0000256" key="7">
    <source>
        <dbReference type="SAM" id="MobiDB-lite"/>
    </source>
</evidence>
<dbReference type="InParanoid" id="A0A6L2Q1V6"/>
<accession>A0A6L2Q1V6</accession>
<dbReference type="Proteomes" id="UP000502823">
    <property type="component" value="Unassembled WGS sequence"/>
</dbReference>
<comment type="caution">
    <text evidence="8">The sequence shown here is derived from an EMBL/GenBank/DDBJ whole genome shotgun (WGS) entry which is preliminary data.</text>
</comment>
<name>A0A6L2Q1V6_COPFO</name>
<dbReference type="PANTHER" id="PTHR45696">
    <property type="entry name" value="60S ACIDIC RIBOSOMAL PROTEIN P1"/>
    <property type="match status" value="1"/>
</dbReference>
<evidence type="ECO:0000313" key="9">
    <source>
        <dbReference type="Proteomes" id="UP000502823"/>
    </source>
</evidence>
<dbReference type="PANTHER" id="PTHR45696:SF10">
    <property type="entry name" value="LARGE RIBOSOMAL SUBUNIT PROTEIN P1"/>
    <property type="match status" value="1"/>
</dbReference>
<evidence type="ECO:0000256" key="4">
    <source>
        <dbReference type="ARBA" id="ARBA00023274"/>
    </source>
</evidence>
<dbReference type="InterPro" id="IPR027534">
    <property type="entry name" value="Ribosomal_P1/P2"/>
</dbReference>
<evidence type="ECO:0000256" key="5">
    <source>
        <dbReference type="ARBA" id="ARBA00041116"/>
    </source>
</evidence>
<dbReference type="OrthoDB" id="2194681at2759"/>
<dbReference type="GO" id="GO:0002181">
    <property type="term" value="P:cytoplasmic translation"/>
    <property type="evidence" value="ECO:0007669"/>
    <property type="project" value="TreeGrafter"/>
</dbReference>
<gene>
    <name evidence="8" type="ORF">Cfor_07033</name>
</gene>
<evidence type="ECO:0000313" key="8">
    <source>
        <dbReference type="EMBL" id="GFG38726.1"/>
    </source>
</evidence>
<reference evidence="9" key="1">
    <citation type="submission" date="2020-01" db="EMBL/GenBank/DDBJ databases">
        <title>Draft genome sequence of the Termite Coptotermes fromosanus.</title>
        <authorList>
            <person name="Itakura S."/>
            <person name="Yosikawa Y."/>
            <person name="Umezawa K."/>
        </authorList>
    </citation>
    <scope>NUCLEOTIDE SEQUENCE [LARGE SCALE GENOMIC DNA]</scope>
</reference>
<protein>
    <recommendedName>
        <fullName evidence="5">Large ribosomal subunit protein P1</fullName>
    </recommendedName>
    <alternativeName>
        <fullName evidence="6">60S acidic ribosomal protein P1</fullName>
    </alternativeName>
</protein>
<dbReference type="Gene3D" id="1.10.10.1410">
    <property type="match status" value="1"/>
</dbReference>
<keyword evidence="3" id="KW-0689">Ribosomal protein</keyword>
<dbReference type="Pfam" id="PF00428">
    <property type="entry name" value="Ribosomal_60s"/>
    <property type="match status" value="1"/>
</dbReference>
<dbReference type="GO" id="GO:0022625">
    <property type="term" value="C:cytosolic large ribosomal subunit"/>
    <property type="evidence" value="ECO:0007669"/>
    <property type="project" value="TreeGrafter"/>
</dbReference>
<dbReference type="GO" id="GO:0030295">
    <property type="term" value="F:protein kinase activator activity"/>
    <property type="evidence" value="ECO:0007669"/>
    <property type="project" value="TreeGrafter"/>
</dbReference>
<feature type="compositionally biased region" description="Basic and acidic residues" evidence="7">
    <location>
        <begin position="101"/>
        <end position="113"/>
    </location>
</feature>
<organism evidence="8 9">
    <name type="scientific">Coptotermes formosanus</name>
    <name type="common">Formosan subterranean termite</name>
    <dbReference type="NCBI Taxonomy" id="36987"/>
    <lineage>
        <taxon>Eukaryota</taxon>
        <taxon>Metazoa</taxon>
        <taxon>Ecdysozoa</taxon>
        <taxon>Arthropoda</taxon>
        <taxon>Hexapoda</taxon>
        <taxon>Insecta</taxon>
        <taxon>Pterygota</taxon>
        <taxon>Neoptera</taxon>
        <taxon>Polyneoptera</taxon>
        <taxon>Dictyoptera</taxon>
        <taxon>Blattodea</taxon>
        <taxon>Blattoidea</taxon>
        <taxon>Termitoidae</taxon>
        <taxon>Rhinotermitidae</taxon>
        <taxon>Coptotermes</taxon>
    </lineage>
</organism>
<evidence type="ECO:0000256" key="2">
    <source>
        <dbReference type="ARBA" id="ARBA00005436"/>
    </source>
</evidence>
<comment type="function">
    <text evidence="1">Plays an important role in the elongation step of protein synthesis.</text>
</comment>
<dbReference type="FunCoup" id="A0A6L2Q1V6">
    <property type="interactions" value="721"/>
</dbReference>
<evidence type="ECO:0000256" key="1">
    <source>
        <dbReference type="ARBA" id="ARBA00003362"/>
    </source>
</evidence>
<dbReference type="GO" id="GO:0003735">
    <property type="term" value="F:structural constituent of ribosome"/>
    <property type="evidence" value="ECO:0007669"/>
    <property type="project" value="InterPro"/>
</dbReference>
<dbReference type="GO" id="GO:0006414">
    <property type="term" value="P:translational elongation"/>
    <property type="evidence" value="ECO:0007669"/>
    <property type="project" value="InterPro"/>
</dbReference>
<comment type="similarity">
    <text evidence="2">Belongs to the eukaryotic ribosomal protein P1/P2 family.</text>
</comment>